<protein>
    <submittedName>
        <fullName evidence="1">Interferon-induced protein 44-like</fullName>
    </submittedName>
</protein>
<accession>A0A3Q3BDB6</accession>
<evidence type="ECO:0000313" key="2">
    <source>
        <dbReference type="Proteomes" id="UP000264800"/>
    </source>
</evidence>
<dbReference type="PANTHER" id="PTHR14241">
    <property type="entry name" value="INTERFERON-INDUCED PROTEIN 44"/>
    <property type="match status" value="1"/>
</dbReference>
<dbReference type="STRING" id="37003.ENSKMAP00000027515"/>
<proteinExistence type="predicted"/>
<keyword evidence="2" id="KW-1185">Reference proteome</keyword>
<sequence length="292" mass="33432">VGLLWVLQFPHTDLKHPFYNVMFPSLTRNNEADLQFLRNYTPQFEGQQLRILLHGPVGAGKSSFINSVQSVLRGKIYRQALVDNTSHDSFTKEFTTFKIPKDPESFYPFVFNDTMGLSTERGILEEDLKLALKGHIKEGYRFSPASPLPETEEFYNKCPKPNDKVHVLVCVIPANTLSIMSDEVLAKIRKVREEASRLKIPQFAMLTKIDEAFPEIGDDVQNVYKLPSVKEKMRKFSVEVGIPMNCIFPVKNYHEEIDMDEDMNSLILSAMKNIIYSGDDFIKFIQSQSKSP</sequence>
<dbReference type="InterPro" id="IPR027417">
    <property type="entry name" value="P-loop_NTPase"/>
</dbReference>
<reference evidence="1" key="1">
    <citation type="submission" date="2025-08" db="UniProtKB">
        <authorList>
            <consortium name="Ensembl"/>
        </authorList>
    </citation>
    <scope>IDENTIFICATION</scope>
</reference>
<organism evidence="1 2">
    <name type="scientific">Kryptolebias marmoratus</name>
    <name type="common">Mangrove killifish</name>
    <name type="synonym">Rivulus marmoratus</name>
    <dbReference type="NCBI Taxonomy" id="37003"/>
    <lineage>
        <taxon>Eukaryota</taxon>
        <taxon>Metazoa</taxon>
        <taxon>Chordata</taxon>
        <taxon>Craniata</taxon>
        <taxon>Vertebrata</taxon>
        <taxon>Euteleostomi</taxon>
        <taxon>Actinopterygii</taxon>
        <taxon>Neopterygii</taxon>
        <taxon>Teleostei</taxon>
        <taxon>Neoteleostei</taxon>
        <taxon>Acanthomorphata</taxon>
        <taxon>Ovalentaria</taxon>
        <taxon>Atherinomorphae</taxon>
        <taxon>Cyprinodontiformes</taxon>
        <taxon>Rivulidae</taxon>
        <taxon>Kryptolebias</taxon>
    </lineage>
</organism>
<dbReference type="Proteomes" id="UP000264800">
    <property type="component" value="Unplaced"/>
</dbReference>
<dbReference type="PANTHER" id="PTHR14241:SF1">
    <property type="entry name" value="INTERFERON-INDUCED PROTEIN 44-RELATED"/>
    <property type="match status" value="1"/>
</dbReference>
<dbReference type="GeneTree" id="ENSGT00940000160560"/>
<dbReference type="Ensembl" id="ENSKMAT00000027861.1">
    <property type="protein sequence ID" value="ENSKMAP00000027515.1"/>
    <property type="gene ID" value="ENSKMAG00000020401.1"/>
</dbReference>
<name>A0A3Q3BDB6_KRYMA</name>
<dbReference type="SUPFAM" id="SSF52540">
    <property type="entry name" value="P-loop containing nucleoside triphosphate hydrolases"/>
    <property type="match status" value="1"/>
</dbReference>
<dbReference type="Gene3D" id="3.40.50.300">
    <property type="entry name" value="P-loop containing nucleotide triphosphate hydrolases"/>
    <property type="match status" value="1"/>
</dbReference>
<reference evidence="1" key="2">
    <citation type="submission" date="2025-09" db="UniProtKB">
        <authorList>
            <consortium name="Ensembl"/>
        </authorList>
    </citation>
    <scope>IDENTIFICATION</scope>
</reference>
<evidence type="ECO:0000313" key="1">
    <source>
        <dbReference type="Ensembl" id="ENSKMAP00000027515.1"/>
    </source>
</evidence>
<dbReference type="GO" id="GO:0006955">
    <property type="term" value="P:immune response"/>
    <property type="evidence" value="ECO:0007669"/>
    <property type="project" value="TreeGrafter"/>
</dbReference>
<dbReference type="AlphaFoldDB" id="A0A3Q3BDB6"/>